<accession>A0A6A4SY14</accession>
<evidence type="ECO:0000313" key="2">
    <source>
        <dbReference type="Proteomes" id="UP000438429"/>
    </source>
</evidence>
<reference evidence="1 2" key="1">
    <citation type="submission" date="2019-06" db="EMBL/GenBank/DDBJ databases">
        <title>Draft genomes of female and male turbot (Scophthalmus maximus).</title>
        <authorList>
            <person name="Xu H."/>
            <person name="Xu X.-W."/>
            <person name="Shao C."/>
            <person name="Chen S."/>
        </authorList>
    </citation>
    <scope>NUCLEOTIDE SEQUENCE [LARGE SCALE GENOMIC DNA]</scope>
    <source>
        <strain evidence="1">Ysfricsl-2016a</strain>
        <tissue evidence="1">Blood</tissue>
    </source>
</reference>
<dbReference type="Proteomes" id="UP000438429">
    <property type="component" value="Unassembled WGS sequence"/>
</dbReference>
<dbReference type="EMBL" id="VEVO01000009">
    <property type="protein sequence ID" value="KAF0037008.1"/>
    <property type="molecule type" value="Genomic_DNA"/>
</dbReference>
<name>A0A6A4SY14_SCOMX</name>
<proteinExistence type="predicted"/>
<sequence length="209" mass="23546">MRLCTGRWFPRFLFLITFVNFLFRSDWDVVTSLRQLNKPPSLQDRCAAAIVARYGKSVRLLGLIRETLIKVKLGRTSSSPERSIIPPGDCDSDICGRPSFCISKTFVRANSHPSSISELATYAKQLKRVTYRDTVARSSLNERCGTDYMWTHRALRTAYGPFVVPVKRWELFVSSRTPGCENYSVCAVSILTLCQNIKPRGRSAVLTGG</sequence>
<dbReference type="AlphaFoldDB" id="A0A6A4SY14"/>
<evidence type="ECO:0000313" key="1">
    <source>
        <dbReference type="EMBL" id="KAF0037008.1"/>
    </source>
</evidence>
<protein>
    <submittedName>
        <fullName evidence="1">Uncharacterized protein</fullName>
    </submittedName>
</protein>
<organism evidence="1 2">
    <name type="scientific">Scophthalmus maximus</name>
    <name type="common">Turbot</name>
    <name type="synonym">Psetta maxima</name>
    <dbReference type="NCBI Taxonomy" id="52904"/>
    <lineage>
        <taxon>Eukaryota</taxon>
        <taxon>Metazoa</taxon>
        <taxon>Chordata</taxon>
        <taxon>Craniata</taxon>
        <taxon>Vertebrata</taxon>
        <taxon>Euteleostomi</taxon>
        <taxon>Actinopterygii</taxon>
        <taxon>Neopterygii</taxon>
        <taxon>Teleostei</taxon>
        <taxon>Neoteleostei</taxon>
        <taxon>Acanthomorphata</taxon>
        <taxon>Carangaria</taxon>
        <taxon>Pleuronectiformes</taxon>
        <taxon>Pleuronectoidei</taxon>
        <taxon>Scophthalmidae</taxon>
        <taxon>Scophthalmus</taxon>
    </lineage>
</organism>
<gene>
    <name evidence="1" type="ORF">F2P81_009882</name>
</gene>
<comment type="caution">
    <text evidence="1">The sequence shown here is derived from an EMBL/GenBank/DDBJ whole genome shotgun (WGS) entry which is preliminary data.</text>
</comment>